<organism evidence="2 3">
    <name type="scientific">Salix dunnii</name>
    <dbReference type="NCBI Taxonomy" id="1413687"/>
    <lineage>
        <taxon>Eukaryota</taxon>
        <taxon>Viridiplantae</taxon>
        <taxon>Streptophyta</taxon>
        <taxon>Embryophyta</taxon>
        <taxon>Tracheophyta</taxon>
        <taxon>Spermatophyta</taxon>
        <taxon>Magnoliopsida</taxon>
        <taxon>eudicotyledons</taxon>
        <taxon>Gunneridae</taxon>
        <taxon>Pentapetalae</taxon>
        <taxon>rosids</taxon>
        <taxon>fabids</taxon>
        <taxon>Malpighiales</taxon>
        <taxon>Salicaceae</taxon>
        <taxon>Saliceae</taxon>
        <taxon>Salix</taxon>
    </lineage>
</organism>
<keyword evidence="3" id="KW-1185">Reference proteome</keyword>
<dbReference type="AlphaFoldDB" id="A0A835MQT1"/>
<keyword evidence="1" id="KW-0119">Carbohydrate metabolism</keyword>
<dbReference type="PANTHER" id="PTHR31268">
    <property type="match status" value="1"/>
</dbReference>
<comment type="caution">
    <text evidence="2">The sequence shown here is derived from an EMBL/GenBank/DDBJ whole genome shotgun (WGS) entry which is preliminary data.</text>
</comment>
<reference evidence="2 3" key="1">
    <citation type="submission" date="2020-10" db="EMBL/GenBank/DDBJ databases">
        <title>Plant Genome Project.</title>
        <authorList>
            <person name="Zhang R.-G."/>
        </authorList>
    </citation>
    <scope>NUCLEOTIDE SEQUENCE [LARGE SCALE GENOMIC DNA]</scope>
    <source>
        <strain evidence="2">FAFU-HL-1</strain>
        <tissue evidence="2">Leaf</tissue>
    </source>
</reference>
<dbReference type="EMBL" id="JADGMS010000010">
    <property type="protein sequence ID" value="KAF9674285.1"/>
    <property type="molecule type" value="Genomic_DNA"/>
</dbReference>
<evidence type="ECO:0000256" key="1">
    <source>
        <dbReference type="ARBA" id="ARBA00023277"/>
    </source>
</evidence>
<dbReference type="PANTHER" id="PTHR31268:SF12">
    <property type="entry name" value="GALACTINOL--SUCROSE GALACTOSYLTRANSFERASE"/>
    <property type="match status" value="1"/>
</dbReference>
<accession>A0A835MQT1</accession>
<dbReference type="InterPro" id="IPR008811">
    <property type="entry name" value="Glycosyl_hydrolases_36"/>
</dbReference>
<proteinExistence type="predicted"/>
<evidence type="ECO:0000313" key="3">
    <source>
        <dbReference type="Proteomes" id="UP000657918"/>
    </source>
</evidence>
<evidence type="ECO:0000313" key="2">
    <source>
        <dbReference type="EMBL" id="KAF9674285.1"/>
    </source>
</evidence>
<dbReference type="Proteomes" id="UP000657918">
    <property type="component" value="Unassembled WGS sequence"/>
</dbReference>
<protein>
    <submittedName>
        <fullName evidence="2">Uncharacterized protein</fullName>
    </submittedName>
</protein>
<name>A0A835MQT1_9ROSI</name>
<sequence>MIKAGITDYLAAEIKGRSSVELQFLHGSKRGDGMLIILTVKYVIRATESFLAYRIVCMTPECVSEDQGGRVKLAKAHYGGLNQSLNKNFEVSGLIASMEQSNDDFFNIFPRAGLANSNHKNHLCAEFHAGSRAICGGPVYVSDKVGHHNSDLLKKLVLPDGNKFRCQNNALPTGDRLFDGTTMLRIWNLVETNMPHECAASFLKVCVSQNIALSAECHVVEWEQRDRDIYQRTEKFSVYLHKSDNLSIRIPKR</sequence>
<dbReference type="Pfam" id="PF05691">
    <property type="entry name" value="Raffinose_syn"/>
    <property type="match status" value="2"/>
</dbReference>
<dbReference type="OrthoDB" id="849066at2759"/>
<gene>
    <name evidence="2" type="ORF">SADUNF_Sadunf10G0111400</name>
</gene>